<protein>
    <submittedName>
        <fullName evidence="2">GNAT family N-acetyltransferase</fullName>
    </submittedName>
</protein>
<evidence type="ECO:0000259" key="1">
    <source>
        <dbReference type="PROSITE" id="PS51186"/>
    </source>
</evidence>
<dbReference type="AlphaFoldDB" id="A0A9X3WSH7"/>
<dbReference type="CDD" id="cd04301">
    <property type="entry name" value="NAT_SF"/>
    <property type="match status" value="1"/>
</dbReference>
<evidence type="ECO:0000313" key="3">
    <source>
        <dbReference type="Proteomes" id="UP001145072"/>
    </source>
</evidence>
<evidence type="ECO:0000313" key="2">
    <source>
        <dbReference type="EMBL" id="MDC3422609.1"/>
    </source>
</evidence>
<dbReference type="PROSITE" id="PS51186">
    <property type="entry name" value="GNAT"/>
    <property type="match status" value="1"/>
</dbReference>
<accession>A0A9X3WSH7</accession>
<dbReference type="SUPFAM" id="SSF55729">
    <property type="entry name" value="Acyl-CoA N-acyltransferases (Nat)"/>
    <property type="match status" value="1"/>
</dbReference>
<dbReference type="Pfam" id="PF13527">
    <property type="entry name" value="Acetyltransf_9"/>
    <property type="match status" value="1"/>
</dbReference>
<dbReference type="Proteomes" id="UP001145072">
    <property type="component" value="Unassembled WGS sequence"/>
</dbReference>
<dbReference type="InterPro" id="IPR000182">
    <property type="entry name" value="GNAT_dom"/>
</dbReference>
<dbReference type="EMBL" id="JAMQJZ010000024">
    <property type="protein sequence ID" value="MDC3422609.1"/>
    <property type="molecule type" value="Genomic_DNA"/>
</dbReference>
<sequence length="379" mass="41881">MVVIRKIQPDDLEAAINLSNQTFNNPGQGSMHVAFPFMFSRNKYNHSFGAFAEGKLVAFMGLVPFTVRVGDAGISLYALGSVCTDPDYQGQGIATKMLEEIDAFLQTTDASLLLVSGDRPLYRKVDCYPFGQFFRYSYSGGNAQHADSPSTYTIREMGGADLLSIARLASERKVAFDQSVSDLAVLLEAKAYANYRKLEQKIIVIERAGIVSGFITVGLPNEVSLGDYDNNATAIEWAGDAQDIVDMLDYAVKAYALEGIGIDVPWYDIELKARLKGRPVETKQNQGTIKVVHAERLLQQLYPYVNKEKYGGPIQLKVNAMDEHVEVATETVTTMVSPNQFVSLLFDPEPDNPKVKRLQQETVDAFPIPFPSTTGLNYT</sequence>
<feature type="domain" description="N-acetyltransferase" evidence="1">
    <location>
        <begin position="2"/>
        <end position="158"/>
    </location>
</feature>
<gene>
    <name evidence="2" type="ORF">NC661_19845</name>
</gene>
<dbReference type="Gene3D" id="3.40.630.30">
    <property type="match status" value="1"/>
</dbReference>
<dbReference type="GO" id="GO:0016747">
    <property type="term" value="F:acyltransferase activity, transferring groups other than amino-acyl groups"/>
    <property type="evidence" value="ECO:0007669"/>
    <property type="project" value="InterPro"/>
</dbReference>
<proteinExistence type="predicted"/>
<keyword evidence="3" id="KW-1185">Reference proteome</keyword>
<organism evidence="2 3">
    <name type="scientific">Aquibacillus koreensis</name>
    <dbReference type="NCBI Taxonomy" id="279446"/>
    <lineage>
        <taxon>Bacteria</taxon>
        <taxon>Bacillati</taxon>
        <taxon>Bacillota</taxon>
        <taxon>Bacilli</taxon>
        <taxon>Bacillales</taxon>
        <taxon>Bacillaceae</taxon>
        <taxon>Aquibacillus</taxon>
    </lineage>
</organism>
<comment type="caution">
    <text evidence="2">The sequence shown here is derived from an EMBL/GenBank/DDBJ whole genome shotgun (WGS) entry which is preliminary data.</text>
</comment>
<name>A0A9X3WSH7_9BACI</name>
<dbReference type="RefSeq" id="WP_259870054.1">
    <property type="nucleotide sequence ID" value="NZ_JAMQJZ010000024.1"/>
</dbReference>
<dbReference type="InterPro" id="IPR016181">
    <property type="entry name" value="Acyl_CoA_acyltransferase"/>
</dbReference>
<reference evidence="2" key="1">
    <citation type="submission" date="2022-06" db="EMBL/GenBank/DDBJ databases">
        <title>Aquibacillus sp. a new bacterium isolated from soil saline samples.</title>
        <authorList>
            <person name="Galisteo C."/>
            <person name="De La Haba R."/>
            <person name="Sanchez-Porro C."/>
            <person name="Ventosa A."/>
        </authorList>
    </citation>
    <scope>NUCLEOTIDE SEQUENCE</scope>
    <source>
        <strain evidence="2">JCM 12387</strain>
    </source>
</reference>